<dbReference type="HOGENOM" id="CLU_3130850_0_0_2"/>
<dbReference type="GeneID" id="69101486"/>
<proteinExistence type="predicted"/>
<gene>
    <name evidence="1" type="ORF">MSLAZ_0118</name>
</gene>
<dbReference type="Proteomes" id="UP000033072">
    <property type="component" value="Chromosome"/>
</dbReference>
<name>A0A0E3RYS1_9EURY</name>
<sequence length="49" mass="5748">MGIESHTPDCSKERTCRISDLYKKAEGTREKMEEETLIFIEATKFFSME</sequence>
<dbReference type="RefSeq" id="WP_232308638.1">
    <property type="nucleotide sequence ID" value="NZ_CP009515.1"/>
</dbReference>
<dbReference type="AlphaFoldDB" id="A0A0E3RYS1"/>
<accession>A0A0E3RYS1</accession>
<dbReference type="KEGG" id="mls:MSLAZ_0118"/>
<reference evidence="1 2" key="1">
    <citation type="submission" date="2014-07" db="EMBL/GenBank/DDBJ databases">
        <title>Methanogenic archaea and the global carbon cycle.</title>
        <authorList>
            <person name="Henriksen J.R."/>
            <person name="Luke J."/>
            <person name="Reinhart S."/>
            <person name="Benedict M.N."/>
            <person name="Youngblut N.D."/>
            <person name="Metcalf M.E."/>
            <person name="Whitaker R.J."/>
            <person name="Metcalf W.W."/>
        </authorList>
    </citation>
    <scope>NUCLEOTIDE SEQUENCE [LARGE SCALE GENOMIC DNA]</scope>
    <source>
        <strain evidence="1 2">Z-7289</strain>
    </source>
</reference>
<dbReference type="PATRIC" id="fig|1434111.4.peg.141"/>
<protein>
    <submittedName>
        <fullName evidence="1">Uncharacterized protein</fullName>
    </submittedName>
</protein>
<keyword evidence="2" id="KW-1185">Reference proteome</keyword>
<dbReference type="EMBL" id="CP009515">
    <property type="protein sequence ID" value="AKB73379.1"/>
    <property type="molecule type" value="Genomic_DNA"/>
</dbReference>
<evidence type="ECO:0000313" key="1">
    <source>
        <dbReference type="EMBL" id="AKB73379.1"/>
    </source>
</evidence>
<organism evidence="1 2">
    <name type="scientific">Methanosarcina lacustris Z-7289</name>
    <dbReference type="NCBI Taxonomy" id="1434111"/>
    <lineage>
        <taxon>Archaea</taxon>
        <taxon>Methanobacteriati</taxon>
        <taxon>Methanobacteriota</taxon>
        <taxon>Stenosarchaea group</taxon>
        <taxon>Methanomicrobia</taxon>
        <taxon>Methanosarcinales</taxon>
        <taxon>Methanosarcinaceae</taxon>
        <taxon>Methanosarcina</taxon>
    </lineage>
</organism>
<evidence type="ECO:0000313" key="2">
    <source>
        <dbReference type="Proteomes" id="UP000033072"/>
    </source>
</evidence>